<dbReference type="EMBL" id="BK015626">
    <property type="protein sequence ID" value="DAE16529.1"/>
    <property type="molecule type" value="Genomic_DNA"/>
</dbReference>
<protein>
    <submittedName>
        <fullName evidence="2">Major head protein</fullName>
    </submittedName>
</protein>
<feature type="region of interest" description="Disordered" evidence="1">
    <location>
        <begin position="1"/>
        <end position="41"/>
    </location>
</feature>
<sequence>MDKSMRIPMNLQLFAESGGDPAGGNPGSGASGNQQTQNNQQTGQSFQFDYEKLANIVAGKQSATEESVLKGYFKQQNLTREQVDQAIAAYKEQQAANTPDVGALQQQAAQAQAAAQQANIEKEAMFMAGELGVDLKTMPYVLKLANLSKVADEKGTINKENLKAALNTVLEELPQLKPNAQTSQSGFRQIGSGGGQGASATEDQLAAIFGNKK</sequence>
<evidence type="ECO:0000256" key="1">
    <source>
        <dbReference type="SAM" id="MobiDB-lite"/>
    </source>
</evidence>
<feature type="compositionally biased region" description="Gly residues" evidence="1">
    <location>
        <begin position="20"/>
        <end position="30"/>
    </location>
</feature>
<name>A0A8S5QCJ4_9CAUD</name>
<feature type="compositionally biased region" description="Low complexity" evidence="1">
    <location>
        <begin position="31"/>
        <end position="41"/>
    </location>
</feature>
<proteinExistence type="predicted"/>
<organism evidence="2">
    <name type="scientific">Siphoviridae sp. ctqBH20</name>
    <dbReference type="NCBI Taxonomy" id="2825680"/>
    <lineage>
        <taxon>Viruses</taxon>
        <taxon>Duplodnaviria</taxon>
        <taxon>Heunggongvirae</taxon>
        <taxon>Uroviricota</taxon>
        <taxon>Caudoviricetes</taxon>
    </lineage>
</organism>
<reference evidence="2" key="1">
    <citation type="journal article" date="2021" name="Proc. Natl. Acad. Sci. U.S.A.">
        <title>A Catalog of Tens of Thousands of Viruses from Human Metagenomes Reveals Hidden Associations with Chronic Diseases.</title>
        <authorList>
            <person name="Tisza M.J."/>
            <person name="Buck C.B."/>
        </authorList>
    </citation>
    <scope>NUCLEOTIDE SEQUENCE</scope>
    <source>
        <strain evidence="2">CtqBH20</strain>
    </source>
</reference>
<evidence type="ECO:0000313" key="2">
    <source>
        <dbReference type="EMBL" id="DAE16529.1"/>
    </source>
</evidence>
<accession>A0A8S5QCJ4</accession>
<feature type="region of interest" description="Disordered" evidence="1">
    <location>
        <begin position="179"/>
        <end position="202"/>
    </location>
</feature>